<protein>
    <submittedName>
        <fullName evidence="1">Uncharacterized protein</fullName>
    </submittedName>
</protein>
<gene>
    <name evidence="1" type="ORF">OWV82_001495</name>
</gene>
<accession>A0ACC1YYP3</accession>
<organism evidence="1 2">
    <name type="scientific">Melia azedarach</name>
    <name type="common">Chinaberry tree</name>
    <dbReference type="NCBI Taxonomy" id="155640"/>
    <lineage>
        <taxon>Eukaryota</taxon>
        <taxon>Viridiplantae</taxon>
        <taxon>Streptophyta</taxon>
        <taxon>Embryophyta</taxon>
        <taxon>Tracheophyta</taxon>
        <taxon>Spermatophyta</taxon>
        <taxon>Magnoliopsida</taxon>
        <taxon>eudicotyledons</taxon>
        <taxon>Gunneridae</taxon>
        <taxon>Pentapetalae</taxon>
        <taxon>rosids</taxon>
        <taxon>malvids</taxon>
        <taxon>Sapindales</taxon>
        <taxon>Meliaceae</taxon>
        <taxon>Melia</taxon>
    </lineage>
</organism>
<dbReference type="EMBL" id="CM051394">
    <property type="protein sequence ID" value="KAJ4728592.1"/>
    <property type="molecule type" value="Genomic_DNA"/>
</dbReference>
<dbReference type="Proteomes" id="UP001164539">
    <property type="component" value="Chromosome 1"/>
</dbReference>
<name>A0ACC1YYP3_MELAZ</name>
<sequence length="248" mass="28132">MAPKTSREKREKGSMKRSDANPQDVMGQLSALIRAAKPDLGTEIPNRPALAMFNQTRPFPKRSVDHFCEPSSVRVIFDPSNKRNRRARMSVEGSSSTSLHVIDINASKRDRYEHLVPVMKSMEHSVNREWGESENRADDIEVLGLCTDLSNKEKDNAVKKASVDFYVKGFSDTVSMFKSRFPDEDLSFLDEAMKLLKVLNKVEKKTVQMTTLTVLTRTPMEEVKRRRIILRVGGRVVVELGVCSVVLY</sequence>
<evidence type="ECO:0000313" key="1">
    <source>
        <dbReference type="EMBL" id="KAJ4728592.1"/>
    </source>
</evidence>
<keyword evidence="2" id="KW-1185">Reference proteome</keyword>
<evidence type="ECO:0000313" key="2">
    <source>
        <dbReference type="Proteomes" id="UP001164539"/>
    </source>
</evidence>
<proteinExistence type="predicted"/>
<reference evidence="1 2" key="1">
    <citation type="journal article" date="2023" name="Science">
        <title>Complex scaffold remodeling in plant triterpene biosynthesis.</title>
        <authorList>
            <person name="De La Pena R."/>
            <person name="Hodgson H."/>
            <person name="Liu J.C."/>
            <person name="Stephenson M.J."/>
            <person name="Martin A.C."/>
            <person name="Owen C."/>
            <person name="Harkess A."/>
            <person name="Leebens-Mack J."/>
            <person name="Jimenez L.E."/>
            <person name="Osbourn A."/>
            <person name="Sattely E.S."/>
        </authorList>
    </citation>
    <scope>NUCLEOTIDE SEQUENCE [LARGE SCALE GENOMIC DNA]</scope>
    <source>
        <strain evidence="2">cv. JPN11</strain>
        <tissue evidence="1">Leaf</tissue>
    </source>
</reference>
<comment type="caution">
    <text evidence="1">The sequence shown here is derived from an EMBL/GenBank/DDBJ whole genome shotgun (WGS) entry which is preliminary data.</text>
</comment>